<dbReference type="AlphaFoldDB" id="A0A6A6EQB0"/>
<organism evidence="1 2">
    <name type="scientific">Zopfia rhizophila CBS 207.26</name>
    <dbReference type="NCBI Taxonomy" id="1314779"/>
    <lineage>
        <taxon>Eukaryota</taxon>
        <taxon>Fungi</taxon>
        <taxon>Dikarya</taxon>
        <taxon>Ascomycota</taxon>
        <taxon>Pezizomycotina</taxon>
        <taxon>Dothideomycetes</taxon>
        <taxon>Dothideomycetes incertae sedis</taxon>
        <taxon>Zopfiaceae</taxon>
        <taxon>Zopfia</taxon>
    </lineage>
</organism>
<evidence type="ECO:0000313" key="1">
    <source>
        <dbReference type="EMBL" id="KAF2193172.1"/>
    </source>
</evidence>
<protein>
    <submittedName>
        <fullName evidence="1">Uncharacterized protein</fullName>
    </submittedName>
</protein>
<dbReference type="Proteomes" id="UP000800200">
    <property type="component" value="Unassembled WGS sequence"/>
</dbReference>
<accession>A0A6A6EQB0</accession>
<dbReference type="EMBL" id="ML994614">
    <property type="protein sequence ID" value="KAF2193172.1"/>
    <property type="molecule type" value="Genomic_DNA"/>
</dbReference>
<gene>
    <name evidence="1" type="ORF">K469DRAFT_715214</name>
</gene>
<dbReference type="OrthoDB" id="3779239at2759"/>
<keyword evidence="2" id="KW-1185">Reference proteome</keyword>
<proteinExistence type="predicted"/>
<reference evidence="1" key="1">
    <citation type="journal article" date="2020" name="Stud. Mycol.">
        <title>101 Dothideomycetes genomes: a test case for predicting lifestyles and emergence of pathogens.</title>
        <authorList>
            <person name="Haridas S."/>
            <person name="Albert R."/>
            <person name="Binder M."/>
            <person name="Bloem J."/>
            <person name="Labutti K."/>
            <person name="Salamov A."/>
            <person name="Andreopoulos B."/>
            <person name="Baker S."/>
            <person name="Barry K."/>
            <person name="Bills G."/>
            <person name="Bluhm B."/>
            <person name="Cannon C."/>
            <person name="Castanera R."/>
            <person name="Culley D."/>
            <person name="Daum C."/>
            <person name="Ezra D."/>
            <person name="Gonzalez J."/>
            <person name="Henrissat B."/>
            <person name="Kuo A."/>
            <person name="Liang C."/>
            <person name="Lipzen A."/>
            <person name="Lutzoni F."/>
            <person name="Magnuson J."/>
            <person name="Mondo S."/>
            <person name="Nolan M."/>
            <person name="Ohm R."/>
            <person name="Pangilinan J."/>
            <person name="Park H.-J."/>
            <person name="Ramirez L."/>
            <person name="Alfaro M."/>
            <person name="Sun H."/>
            <person name="Tritt A."/>
            <person name="Yoshinaga Y."/>
            <person name="Zwiers L.-H."/>
            <person name="Turgeon B."/>
            <person name="Goodwin S."/>
            <person name="Spatafora J."/>
            <person name="Crous P."/>
            <person name="Grigoriev I."/>
        </authorList>
    </citation>
    <scope>NUCLEOTIDE SEQUENCE</scope>
    <source>
        <strain evidence="1">CBS 207.26</strain>
    </source>
</reference>
<name>A0A6A6EQB0_9PEZI</name>
<sequence length="126" mass="14671">MEFVAIPHAKQFHPEEYDNWANYIPMEGKESTWDLYYVLLIEYRSDIVYRVGLGKVYKEAFEKLVQTGGQALEGIHSRLNALVMVFPHRTSVIYRQPLFYTQLLDLDAFSCHSLLHVLCFLSSLVP</sequence>
<evidence type="ECO:0000313" key="2">
    <source>
        <dbReference type="Proteomes" id="UP000800200"/>
    </source>
</evidence>